<feature type="region of interest" description="Disordered" evidence="1">
    <location>
        <begin position="63"/>
        <end position="83"/>
    </location>
</feature>
<protein>
    <recommendedName>
        <fullName evidence="4">FeoB-associated Cys-rich membrane protein</fullName>
    </recommendedName>
</protein>
<accession>A0AAW8JH30</accession>
<dbReference type="RefSeq" id="WP_004868143.1">
    <property type="nucleotide sequence ID" value="NZ_BBLI01000018.1"/>
</dbReference>
<sequence length="83" mass="9082">MIELLIVAVLVVWSAIVVFNKVFSKTAYAVYLKLSQVFEKQGWTTLAKWIKPKMVAGCGGSCGCGSSESSAPKKNEIQAVKWK</sequence>
<reference evidence="2" key="1">
    <citation type="submission" date="2023-08" db="EMBL/GenBank/DDBJ databases">
        <title>Emergence of clinically-relevant ST2 carbapenem-resistant Acinetobacter baumannii strains in hospital sewages in Zhejiang, East of China.</title>
        <authorList>
            <person name="Kaichao C."/>
            <person name="Zhang R."/>
        </authorList>
    </citation>
    <scope>NUCLEOTIDE SEQUENCE</scope>
    <source>
        <strain evidence="2">M-SY-60</strain>
    </source>
</reference>
<comment type="caution">
    <text evidence="2">The sequence shown here is derived from an EMBL/GenBank/DDBJ whole genome shotgun (WGS) entry which is preliminary data.</text>
</comment>
<dbReference type="AlphaFoldDB" id="A0AAW8JH30"/>
<gene>
    <name evidence="2" type="ORF">RFH51_11515</name>
</gene>
<organism evidence="2 3">
    <name type="scientific">Acinetobacter gerneri</name>
    <dbReference type="NCBI Taxonomy" id="202952"/>
    <lineage>
        <taxon>Bacteria</taxon>
        <taxon>Pseudomonadati</taxon>
        <taxon>Pseudomonadota</taxon>
        <taxon>Gammaproteobacteria</taxon>
        <taxon>Moraxellales</taxon>
        <taxon>Moraxellaceae</taxon>
        <taxon>Acinetobacter</taxon>
    </lineage>
</organism>
<dbReference type="GeneID" id="84211049"/>
<name>A0AAW8JH30_9GAMM</name>
<dbReference type="Pfam" id="PF20228">
    <property type="entry name" value="DUF6587"/>
    <property type="match status" value="1"/>
</dbReference>
<dbReference type="Proteomes" id="UP001243195">
    <property type="component" value="Unassembled WGS sequence"/>
</dbReference>
<evidence type="ECO:0000313" key="3">
    <source>
        <dbReference type="Proteomes" id="UP001243195"/>
    </source>
</evidence>
<dbReference type="EMBL" id="JAVIDA010000015">
    <property type="protein sequence ID" value="MDQ9072086.1"/>
    <property type="molecule type" value="Genomic_DNA"/>
</dbReference>
<proteinExistence type="predicted"/>
<evidence type="ECO:0008006" key="4">
    <source>
        <dbReference type="Google" id="ProtNLM"/>
    </source>
</evidence>
<evidence type="ECO:0000256" key="1">
    <source>
        <dbReference type="SAM" id="MobiDB-lite"/>
    </source>
</evidence>
<dbReference type="InterPro" id="IPR046494">
    <property type="entry name" value="DUF6587"/>
</dbReference>
<evidence type="ECO:0000313" key="2">
    <source>
        <dbReference type="EMBL" id="MDQ9072086.1"/>
    </source>
</evidence>